<feature type="transmembrane region" description="Helical" evidence="6">
    <location>
        <begin position="44"/>
        <end position="64"/>
    </location>
</feature>
<feature type="transmembrane region" description="Helical" evidence="6">
    <location>
        <begin position="297"/>
        <end position="317"/>
    </location>
</feature>
<feature type="transmembrane region" description="Helical" evidence="6">
    <location>
        <begin position="248"/>
        <end position="268"/>
    </location>
</feature>
<dbReference type="InterPro" id="IPR053150">
    <property type="entry name" value="Teicoplanin_resist-assoc"/>
</dbReference>
<feature type="transmembrane region" description="Helical" evidence="6">
    <location>
        <begin position="175"/>
        <end position="197"/>
    </location>
</feature>
<dbReference type="PANTHER" id="PTHR36834">
    <property type="entry name" value="MEMBRANE PROTEIN-RELATED"/>
    <property type="match status" value="1"/>
</dbReference>
<sequence length="452" mass="47454">MPQAHLLPIKTAAAVFPLLALVLLLPTAVVLYRRHGVISQGRTLSLCGFLYYALTACCLTVVPLPRRTADMCTRFSAFAQPQAIPGNTFADIWKEAHHKVTPGALVLQNPAVAGALLNLLLLVPLGVFLRYHVRCGLRATTAVGLASSLFFELTQWSGVWGLYDCPYRLFDVDDLLTNTAGAAVGWLLAGPLIRVLPPLETLDGRALALRPVPFGRRLVALIVDLTGFLVVAGVSGQMLAYGDPGGELWVAAGLFMLWFIVLPLRTGATPGKRLLLLRLESADGGPLPLGRLAVRSALLGAAALPVLAGMAVAAAVLTSASAMPGVTELTGLFTAAHQSGGAETVARAAFAIAPSDLLIALTAFALALRYGLRTLRDPAGLAPHERVSGVRTTALPHTRAVLPDTRAVLPDTRAVLPDTRAVGAKAAGGPPPRLPLPVTPPLTRDAMPVPRP</sequence>
<feature type="transmembrane region" description="Helical" evidence="6">
    <location>
        <begin position="218"/>
        <end position="242"/>
    </location>
</feature>
<comment type="caution">
    <text evidence="9">The sequence shown here is derived from an EMBL/GenBank/DDBJ whole genome shotgun (WGS) entry which is preliminary data.</text>
</comment>
<dbReference type="RefSeq" id="WP_201870746.1">
    <property type="nucleotide sequence ID" value="NZ_JAERRF010000001.1"/>
</dbReference>
<evidence type="ECO:0000259" key="7">
    <source>
        <dbReference type="Pfam" id="PF04892"/>
    </source>
</evidence>
<dbReference type="InterPro" id="IPR010432">
    <property type="entry name" value="RDD"/>
</dbReference>
<evidence type="ECO:0000256" key="5">
    <source>
        <dbReference type="SAM" id="MobiDB-lite"/>
    </source>
</evidence>
<feature type="transmembrane region" description="Helical" evidence="6">
    <location>
        <begin position="348"/>
        <end position="368"/>
    </location>
</feature>
<comment type="subcellular location">
    <subcellularLocation>
        <location evidence="1">Membrane</location>
        <topology evidence="1">Multi-pass membrane protein</topology>
    </subcellularLocation>
</comment>
<feature type="domain" description="RDD" evidence="8">
    <location>
        <begin position="213"/>
        <end position="313"/>
    </location>
</feature>
<dbReference type="Pfam" id="PF04892">
    <property type="entry name" value="VanZ"/>
    <property type="match status" value="1"/>
</dbReference>
<keyword evidence="3 6" id="KW-1133">Transmembrane helix</keyword>
<evidence type="ECO:0000256" key="2">
    <source>
        <dbReference type="ARBA" id="ARBA00022692"/>
    </source>
</evidence>
<name>A0ABS1N612_9ACTN</name>
<evidence type="ECO:0000259" key="8">
    <source>
        <dbReference type="Pfam" id="PF06271"/>
    </source>
</evidence>
<accession>A0ABS1N612</accession>
<dbReference type="PANTHER" id="PTHR36834:SF1">
    <property type="entry name" value="INTEGRAL MEMBRANE PROTEIN"/>
    <property type="match status" value="1"/>
</dbReference>
<reference evidence="9 10" key="1">
    <citation type="submission" date="2021-01" db="EMBL/GenBank/DDBJ databases">
        <title>WGS of actinomycetes isolated from Thailand.</title>
        <authorList>
            <person name="Thawai C."/>
        </authorList>
    </citation>
    <scope>NUCLEOTIDE SEQUENCE [LARGE SCALE GENOMIC DNA]</scope>
    <source>
        <strain evidence="9 10">CA1R205</strain>
    </source>
</reference>
<gene>
    <name evidence="9" type="ORF">JK363_02085</name>
</gene>
<evidence type="ECO:0000256" key="3">
    <source>
        <dbReference type="ARBA" id="ARBA00022989"/>
    </source>
</evidence>
<dbReference type="Proteomes" id="UP000634229">
    <property type="component" value="Unassembled WGS sequence"/>
</dbReference>
<feature type="transmembrane region" description="Helical" evidence="6">
    <location>
        <begin position="143"/>
        <end position="163"/>
    </location>
</feature>
<keyword evidence="4 6" id="KW-0472">Membrane</keyword>
<dbReference type="Pfam" id="PF06271">
    <property type="entry name" value="RDD"/>
    <property type="match status" value="1"/>
</dbReference>
<evidence type="ECO:0000256" key="1">
    <source>
        <dbReference type="ARBA" id="ARBA00004141"/>
    </source>
</evidence>
<dbReference type="InterPro" id="IPR006976">
    <property type="entry name" value="VanZ-like"/>
</dbReference>
<organism evidence="9 10">
    <name type="scientific">Streptomyces coffeae</name>
    <dbReference type="NCBI Taxonomy" id="621382"/>
    <lineage>
        <taxon>Bacteria</taxon>
        <taxon>Bacillati</taxon>
        <taxon>Actinomycetota</taxon>
        <taxon>Actinomycetes</taxon>
        <taxon>Kitasatosporales</taxon>
        <taxon>Streptomycetaceae</taxon>
        <taxon>Streptomyces</taxon>
    </lineage>
</organism>
<evidence type="ECO:0000313" key="10">
    <source>
        <dbReference type="Proteomes" id="UP000634229"/>
    </source>
</evidence>
<feature type="transmembrane region" description="Helical" evidence="6">
    <location>
        <begin position="12"/>
        <end position="32"/>
    </location>
</feature>
<dbReference type="EMBL" id="JAERRF010000001">
    <property type="protein sequence ID" value="MBL1095483.1"/>
    <property type="molecule type" value="Genomic_DNA"/>
</dbReference>
<feature type="domain" description="VanZ-like" evidence="7">
    <location>
        <begin position="49"/>
        <end position="189"/>
    </location>
</feature>
<feature type="compositionally biased region" description="Pro residues" evidence="5">
    <location>
        <begin position="429"/>
        <end position="440"/>
    </location>
</feature>
<protein>
    <submittedName>
        <fullName evidence="9">VanZ family protein</fullName>
    </submittedName>
</protein>
<evidence type="ECO:0000313" key="9">
    <source>
        <dbReference type="EMBL" id="MBL1095483.1"/>
    </source>
</evidence>
<proteinExistence type="predicted"/>
<feature type="region of interest" description="Disordered" evidence="5">
    <location>
        <begin position="422"/>
        <end position="452"/>
    </location>
</feature>
<evidence type="ECO:0000256" key="4">
    <source>
        <dbReference type="ARBA" id="ARBA00023136"/>
    </source>
</evidence>
<keyword evidence="2 6" id="KW-0812">Transmembrane</keyword>
<feature type="transmembrane region" description="Helical" evidence="6">
    <location>
        <begin position="111"/>
        <end position="131"/>
    </location>
</feature>
<keyword evidence="10" id="KW-1185">Reference proteome</keyword>
<evidence type="ECO:0000256" key="6">
    <source>
        <dbReference type="SAM" id="Phobius"/>
    </source>
</evidence>